<name>A0A0K9XGK6_9ACTN</name>
<dbReference type="EMBL" id="LFXA01000007">
    <property type="protein sequence ID" value="KNB52383.1"/>
    <property type="molecule type" value="Genomic_DNA"/>
</dbReference>
<keyword evidence="3" id="KW-1185">Reference proteome</keyword>
<comment type="caution">
    <text evidence="2">The sequence shown here is derived from an EMBL/GenBank/DDBJ whole genome shotgun (WGS) entry which is preliminary data.</text>
</comment>
<dbReference type="AlphaFoldDB" id="A0A0K9XGK6"/>
<keyword evidence="1" id="KW-0472">Membrane</keyword>
<evidence type="ECO:0000256" key="1">
    <source>
        <dbReference type="SAM" id="Phobius"/>
    </source>
</evidence>
<dbReference type="Proteomes" id="UP000037288">
    <property type="component" value="Unassembled WGS sequence"/>
</dbReference>
<sequence length="123" mass="12079">MRRLLVLDAAGMAAVGAGYLVAAAPLGRLFGPGTAVVAGAGAVMVAGGAAIAAAARGRRVSTAAARAVVGGGALWVALSLAALAFGWLELTTTGLVWTWLQIAPVALFAALETGALRARKRGA</sequence>
<feature type="transmembrane region" description="Helical" evidence="1">
    <location>
        <begin position="33"/>
        <end position="55"/>
    </location>
</feature>
<proteinExistence type="predicted"/>
<evidence type="ECO:0000313" key="2">
    <source>
        <dbReference type="EMBL" id="KNB52383.1"/>
    </source>
</evidence>
<feature type="transmembrane region" description="Helical" evidence="1">
    <location>
        <begin position="94"/>
        <end position="111"/>
    </location>
</feature>
<keyword evidence="1" id="KW-1133">Transmembrane helix</keyword>
<feature type="transmembrane region" description="Helical" evidence="1">
    <location>
        <begin position="67"/>
        <end position="88"/>
    </location>
</feature>
<evidence type="ECO:0008006" key="4">
    <source>
        <dbReference type="Google" id="ProtNLM"/>
    </source>
</evidence>
<evidence type="ECO:0000313" key="3">
    <source>
        <dbReference type="Proteomes" id="UP000037288"/>
    </source>
</evidence>
<organism evidence="2 3">
    <name type="scientific">Streptomyces caatingaensis</name>
    <dbReference type="NCBI Taxonomy" id="1678637"/>
    <lineage>
        <taxon>Bacteria</taxon>
        <taxon>Bacillati</taxon>
        <taxon>Actinomycetota</taxon>
        <taxon>Actinomycetes</taxon>
        <taxon>Kitasatosporales</taxon>
        <taxon>Streptomycetaceae</taxon>
        <taxon>Streptomyces</taxon>
    </lineage>
</organism>
<gene>
    <name evidence="2" type="ORF">AC230_11465</name>
</gene>
<accession>A0A0K9XGK6</accession>
<reference evidence="3" key="1">
    <citation type="submission" date="2015-07" db="EMBL/GenBank/DDBJ databases">
        <title>Draft genome sequence of Streptomyces sp. CMAA 1322, a bacterium isolated from Caatinga biome, from dry forest semiarid of Brazil.</title>
        <authorList>
            <person name="Santos S.N."/>
            <person name="Gacesa R."/>
            <person name="Taketani R.G."/>
            <person name="Long P.F."/>
            <person name="Melo I.S."/>
        </authorList>
    </citation>
    <scope>NUCLEOTIDE SEQUENCE [LARGE SCALE GENOMIC DNA]</scope>
    <source>
        <strain evidence="3">CMAA 1322</strain>
    </source>
</reference>
<dbReference type="PATRIC" id="fig|1678637.3.peg.2477"/>
<protein>
    <recommendedName>
        <fullName evidence="4">Integral membrane protein</fullName>
    </recommendedName>
</protein>
<keyword evidence="1" id="KW-0812">Transmembrane</keyword>